<organism evidence="1 2">
    <name type="scientific">Carboxylicivirga sediminis</name>
    <dbReference type="NCBI Taxonomy" id="2006564"/>
    <lineage>
        <taxon>Bacteria</taxon>
        <taxon>Pseudomonadati</taxon>
        <taxon>Bacteroidota</taxon>
        <taxon>Bacteroidia</taxon>
        <taxon>Marinilabiliales</taxon>
        <taxon>Marinilabiliaceae</taxon>
        <taxon>Carboxylicivirga</taxon>
    </lineage>
</organism>
<name>A0A941F293_9BACT</name>
<accession>A0A941F293</accession>
<gene>
    <name evidence="1" type="ORF">KDU71_03535</name>
</gene>
<protein>
    <recommendedName>
        <fullName evidence="3">Lipoprotein</fullName>
    </recommendedName>
</protein>
<dbReference type="Proteomes" id="UP000679220">
    <property type="component" value="Unassembled WGS sequence"/>
</dbReference>
<dbReference type="EMBL" id="JAGTAR010000003">
    <property type="protein sequence ID" value="MBR8534619.1"/>
    <property type="molecule type" value="Genomic_DNA"/>
</dbReference>
<reference evidence="1" key="2">
    <citation type="submission" date="2021-04" db="EMBL/GenBank/DDBJ databases">
        <authorList>
            <person name="Zhang T."/>
            <person name="Zhang Y."/>
            <person name="Lu D."/>
            <person name="Zuo D."/>
            <person name="Du Z."/>
        </authorList>
    </citation>
    <scope>NUCLEOTIDE SEQUENCE</scope>
    <source>
        <strain evidence="1">JR1</strain>
    </source>
</reference>
<evidence type="ECO:0008006" key="3">
    <source>
        <dbReference type="Google" id="ProtNLM"/>
    </source>
</evidence>
<evidence type="ECO:0000313" key="2">
    <source>
        <dbReference type="Proteomes" id="UP000679220"/>
    </source>
</evidence>
<reference evidence="1" key="1">
    <citation type="journal article" date="2018" name="Int. J. Syst. Evol. Microbiol.">
        <title>Carboxylicivirga sediminis sp. nov., isolated from coastal sediment.</title>
        <authorList>
            <person name="Wang F.Q."/>
            <person name="Ren L.H."/>
            <person name="Zou R.J."/>
            <person name="Sun Y.Z."/>
            <person name="Liu X.J."/>
            <person name="Jiang F."/>
            <person name="Liu L.J."/>
        </authorList>
    </citation>
    <scope>NUCLEOTIDE SEQUENCE</scope>
    <source>
        <strain evidence="1">JR1</strain>
    </source>
</reference>
<proteinExistence type="predicted"/>
<dbReference type="PROSITE" id="PS51257">
    <property type="entry name" value="PROKAR_LIPOPROTEIN"/>
    <property type="match status" value="1"/>
</dbReference>
<dbReference type="RefSeq" id="WP_212188519.1">
    <property type="nucleotide sequence ID" value="NZ_JAGTAR010000003.1"/>
</dbReference>
<keyword evidence="2" id="KW-1185">Reference proteome</keyword>
<dbReference type="AlphaFoldDB" id="A0A941F293"/>
<comment type="caution">
    <text evidence="1">The sequence shown here is derived from an EMBL/GenBank/DDBJ whole genome shotgun (WGS) entry which is preliminary data.</text>
</comment>
<sequence>MKRIMTKATIYFLSLAIGGVLVFSSCNSGQKKQKSEEQQIVESVNVDGKLVDDFKKSKLIFYSLPSPLETAMLIKRAGATYNEELLNPLSNIDKYSTNRQMALNLGIYSADLSYTSLFDQTQSSIKYMANAKRLADGLGIMDAIDEETLKKLEANIDNRDVMLDIISETFMSSNAYLTENDRPAIAVMVLVGGWVEGLYLATRLTNGSVENNKRLIDRIVYQKLSLYTVINLLEEYQDNEDVQYLLDRISELNEIFEKVEISNTSKIEAETDAESRVTTIKAESEAVISPIVFEELMKKVEEIRTEFVS</sequence>
<evidence type="ECO:0000313" key="1">
    <source>
        <dbReference type="EMBL" id="MBR8534619.1"/>
    </source>
</evidence>